<dbReference type="EMBL" id="AAKFOM010000027">
    <property type="protein sequence ID" value="ECR3143990.1"/>
    <property type="molecule type" value="Genomic_DNA"/>
</dbReference>
<organism evidence="1">
    <name type="scientific">Campylobacter coli</name>
    <dbReference type="NCBI Taxonomy" id="195"/>
    <lineage>
        <taxon>Bacteria</taxon>
        <taxon>Pseudomonadati</taxon>
        <taxon>Campylobacterota</taxon>
        <taxon>Epsilonproteobacteria</taxon>
        <taxon>Campylobacterales</taxon>
        <taxon>Campylobacteraceae</taxon>
        <taxon>Campylobacter</taxon>
    </lineage>
</organism>
<sequence length="343" mass="40847">MLKANLVYLNGLHGLEMFYNKVFQIDYNLETFFIYPRHLNTTMFSTLARRIKITFNKPVFFFRREEQSILDITKSFKIESLIIPLVTNYEIPKIIDIYKNAKVIAYEESLLSYNPKIIETFSRLDYIYASNYLDIFRVKNDKFLKAKFQKINFSEFLNFTKDNFLEEKVLNIPDNSIILLDPYYSQNFEIYKEYSKQDELFLLKVLYSCLKNINKNVFIKWHPRRENGHRFYSSGVEVIPGNFSIDELVRLCNNCIFTGFTSASLFHLYHHYKSPIIHLSLDILFNFRLKHKLVAKEVEKEENLARDIFISLNEILDNFSEKLNCDFIIAHTEKKLNQLVGNK</sequence>
<name>A0A5T1VSD8_CAMCO</name>
<protein>
    <submittedName>
        <fullName evidence="1">Uncharacterized protein</fullName>
    </submittedName>
</protein>
<accession>A0A5T1VSD8</accession>
<evidence type="ECO:0000313" key="1">
    <source>
        <dbReference type="EMBL" id="ECR3143990.1"/>
    </source>
</evidence>
<dbReference type="AlphaFoldDB" id="A0A5T1VSD8"/>
<reference evidence="1" key="1">
    <citation type="submission" date="2019-09" db="EMBL/GenBank/DDBJ databases">
        <authorList>
            <person name="Ashton P.M."/>
            <person name="Dallman T."/>
            <person name="Nair S."/>
            <person name="De Pinna E."/>
            <person name="Peters T."/>
            <person name="Grant K."/>
        </authorList>
    </citation>
    <scope>NUCLEOTIDE SEQUENCE</scope>
    <source>
        <strain evidence="1">189198</strain>
    </source>
</reference>
<comment type="caution">
    <text evidence="1">The sequence shown here is derived from an EMBL/GenBank/DDBJ whole genome shotgun (WGS) entry which is preliminary data.</text>
</comment>
<gene>
    <name evidence="1" type="ORF">F1P02_08275</name>
</gene>
<dbReference type="RefSeq" id="WP_002823411.1">
    <property type="nucleotide sequence ID" value="NZ_CAKJUY010000003.1"/>
</dbReference>
<proteinExistence type="predicted"/>